<dbReference type="GO" id="GO:0004519">
    <property type="term" value="F:endonuclease activity"/>
    <property type="evidence" value="ECO:0007669"/>
    <property type="project" value="UniProtKB-KW"/>
</dbReference>
<reference evidence="1 2" key="1">
    <citation type="submission" date="2017-02" db="EMBL/GenBank/DDBJ databases">
        <authorList>
            <person name="Peterson S.W."/>
        </authorList>
    </citation>
    <scope>NUCLEOTIDE SEQUENCE [LARGE SCALE GENOMIC DNA]</scope>
    <source>
        <strain evidence="1 2">DSM 45154</strain>
    </source>
</reference>
<sequence>MCAGCLTERAQVWDHCHTHGYVRAPLCTRYNTRHWRGWQPHHGRATATHNIDPTYYRRCPDYGNTDKGSRST</sequence>
<dbReference type="SUPFAM" id="SSF54060">
    <property type="entry name" value="His-Me finger endonucleases"/>
    <property type="match status" value="1"/>
</dbReference>
<keyword evidence="1" id="KW-0255">Endonuclease</keyword>
<protein>
    <submittedName>
        <fullName evidence="1">Recombination endonuclease VII</fullName>
    </submittedName>
</protein>
<keyword evidence="2" id="KW-1185">Reference proteome</keyword>
<name>A0A1T4P6Q1_9ACTN</name>
<dbReference type="InterPro" id="IPR004211">
    <property type="entry name" value="Endonuclease_7"/>
</dbReference>
<keyword evidence="1" id="KW-0378">Hydrolase</keyword>
<dbReference type="InterPro" id="IPR044925">
    <property type="entry name" value="His-Me_finger_sf"/>
</dbReference>
<keyword evidence="1" id="KW-0540">Nuclease</keyword>
<dbReference type="AlphaFoldDB" id="A0A1T4P6Q1"/>
<gene>
    <name evidence="1" type="ORF">SAMN02745673_01654</name>
</gene>
<proteinExistence type="predicted"/>
<accession>A0A1T4P6Q1</accession>
<evidence type="ECO:0000313" key="1">
    <source>
        <dbReference type="EMBL" id="SJZ87122.1"/>
    </source>
</evidence>
<dbReference type="Proteomes" id="UP000190637">
    <property type="component" value="Unassembled WGS sequence"/>
</dbReference>
<evidence type="ECO:0000313" key="2">
    <source>
        <dbReference type="Proteomes" id="UP000190637"/>
    </source>
</evidence>
<dbReference type="EMBL" id="FUWS01000004">
    <property type="protein sequence ID" value="SJZ87122.1"/>
    <property type="molecule type" value="Genomic_DNA"/>
</dbReference>
<dbReference type="Pfam" id="PF02945">
    <property type="entry name" value="Endonuclease_7"/>
    <property type="match status" value="1"/>
</dbReference>
<organism evidence="1 2">
    <name type="scientific">Marinactinospora thermotolerans DSM 45154</name>
    <dbReference type="NCBI Taxonomy" id="1122192"/>
    <lineage>
        <taxon>Bacteria</taxon>
        <taxon>Bacillati</taxon>
        <taxon>Actinomycetota</taxon>
        <taxon>Actinomycetes</taxon>
        <taxon>Streptosporangiales</taxon>
        <taxon>Nocardiopsidaceae</taxon>
        <taxon>Marinactinospora</taxon>
    </lineage>
</organism>